<dbReference type="InterPro" id="IPR032528">
    <property type="entry name" value="Ribosom_S30AE_C"/>
</dbReference>
<dbReference type="Gene3D" id="3.30.505.50">
    <property type="entry name" value="Sigma 54 modulation/S30EA ribosomal protein, C-terminal domain"/>
    <property type="match status" value="1"/>
</dbReference>
<dbReference type="GO" id="GO:0043024">
    <property type="term" value="F:ribosomal small subunit binding"/>
    <property type="evidence" value="ECO:0007669"/>
    <property type="project" value="TreeGrafter"/>
</dbReference>
<dbReference type="CDD" id="cd00552">
    <property type="entry name" value="RaiA"/>
    <property type="match status" value="1"/>
</dbReference>
<dbReference type="GO" id="GO:0022627">
    <property type="term" value="C:cytosolic small ribosomal subunit"/>
    <property type="evidence" value="ECO:0007669"/>
    <property type="project" value="TreeGrafter"/>
</dbReference>
<evidence type="ECO:0000259" key="3">
    <source>
        <dbReference type="Pfam" id="PF16321"/>
    </source>
</evidence>
<dbReference type="NCBIfam" id="TIGR00741">
    <property type="entry name" value="yfiA"/>
    <property type="match status" value="1"/>
</dbReference>
<protein>
    <recommendedName>
        <fullName evidence="2">Ribosome hibernation promoting factor</fullName>
        <shortName evidence="2">HPF</shortName>
    </recommendedName>
</protein>
<dbReference type="Gene3D" id="3.30.160.100">
    <property type="entry name" value="Ribosome hibernation promotion factor-like"/>
    <property type="match status" value="1"/>
</dbReference>
<dbReference type="Proteomes" id="UP000236642">
    <property type="component" value="Unassembled WGS sequence"/>
</dbReference>
<organism evidence="4 5">
    <name type="scientific">Candidatus Thermoflexus japonica</name>
    <dbReference type="NCBI Taxonomy" id="2035417"/>
    <lineage>
        <taxon>Bacteria</taxon>
        <taxon>Bacillati</taxon>
        <taxon>Chloroflexota</taxon>
        <taxon>Thermoflexia</taxon>
        <taxon>Thermoflexales</taxon>
        <taxon>Thermoflexaceae</taxon>
        <taxon>Thermoflexus</taxon>
    </lineage>
</organism>
<keyword evidence="2" id="KW-0963">Cytoplasm</keyword>
<feature type="domain" description="Sigma 54 modulation/S30EA ribosomal protein C-terminal" evidence="3">
    <location>
        <begin position="120"/>
        <end position="173"/>
    </location>
</feature>
<dbReference type="InterPro" id="IPR050574">
    <property type="entry name" value="HPF/YfiA_ribosome-assoc"/>
</dbReference>
<dbReference type="PANTHER" id="PTHR33231:SF1">
    <property type="entry name" value="30S RIBOSOMAL PROTEIN"/>
    <property type="match status" value="1"/>
</dbReference>
<keyword evidence="1 2" id="KW-0810">Translation regulation</keyword>
<accession>A0A2H5Y3M2</accession>
<proteinExistence type="inferred from homology"/>
<dbReference type="InterPro" id="IPR003489">
    <property type="entry name" value="RHF/RaiA"/>
</dbReference>
<dbReference type="InterPro" id="IPR038416">
    <property type="entry name" value="Ribosom_S30AE_C_sf"/>
</dbReference>
<gene>
    <name evidence="2 4" type="primary">hpf</name>
    <name evidence="4" type="ORF">HRbin22_00265</name>
</gene>
<evidence type="ECO:0000256" key="1">
    <source>
        <dbReference type="ARBA" id="ARBA00022845"/>
    </source>
</evidence>
<name>A0A2H5Y3M2_9CHLR</name>
<dbReference type="SUPFAM" id="SSF69754">
    <property type="entry name" value="Ribosome binding protein Y (YfiA homologue)"/>
    <property type="match status" value="1"/>
</dbReference>
<dbReference type="EMBL" id="BEHY01000003">
    <property type="protein sequence ID" value="GBD08036.1"/>
    <property type="molecule type" value="Genomic_DNA"/>
</dbReference>
<evidence type="ECO:0000313" key="5">
    <source>
        <dbReference type="Proteomes" id="UP000236642"/>
    </source>
</evidence>
<dbReference type="AlphaFoldDB" id="A0A2H5Y3M2"/>
<comment type="subcellular location">
    <subcellularLocation>
        <location evidence="2">Cytoplasm</location>
    </subcellularLocation>
</comment>
<evidence type="ECO:0000256" key="2">
    <source>
        <dbReference type="HAMAP-Rule" id="MF_00839"/>
    </source>
</evidence>
<dbReference type="Pfam" id="PF02482">
    <property type="entry name" value="Ribosomal_S30AE"/>
    <property type="match status" value="1"/>
</dbReference>
<comment type="function">
    <text evidence="2">Required for dimerization of active 70S ribosomes into 100S ribosomes in stationary phase; 100S ribosomes are translationally inactive and sometimes present during exponential growth.</text>
</comment>
<comment type="subunit">
    <text evidence="2">Interacts with 100S ribosomes.</text>
</comment>
<dbReference type="InterPro" id="IPR036567">
    <property type="entry name" value="RHF-like"/>
</dbReference>
<sequence length="179" mass="20685">MELIIRGRNIEITDQIETYARKRIARLERFLPTISQAELELAQENTRSRDQRQIAQLTLRMTPGILLRAEERHADLLAAIDLVVDKMERRIERFKGRREGRIRAEAPESAPAGEASSPPGRIVKIKRFEITAMTPEEAIEQMELLGHDFFIFYNPETASINLVYRRRDGNYGLIQPELA</sequence>
<dbReference type="PANTHER" id="PTHR33231">
    <property type="entry name" value="30S RIBOSOMAL PROTEIN"/>
    <property type="match status" value="1"/>
</dbReference>
<evidence type="ECO:0000313" key="4">
    <source>
        <dbReference type="EMBL" id="GBD08036.1"/>
    </source>
</evidence>
<comment type="similarity">
    <text evidence="2">Belongs to the HPF/YfiA ribosome-associated protein family. Long HPF subfamily.</text>
</comment>
<dbReference type="HAMAP" id="MF_00839">
    <property type="entry name" value="HPF"/>
    <property type="match status" value="1"/>
</dbReference>
<dbReference type="Pfam" id="PF16321">
    <property type="entry name" value="Ribosom_S30AE_C"/>
    <property type="match status" value="1"/>
</dbReference>
<dbReference type="GO" id="GO:0045900">
    <property type="term" value="P:negative regulation of translational elongation"/>
    <property type="evidence" value="ECO:0007669"/>
    <property type="project" value="TreeGrafter"/>
</dbReference>
<reference evidence="5" key="1">
    <citation type="submission" date="2017-09" db="EMBL/GenBank/DDBJ databases">
        <title>Metaegenomics of thermophilic ammonia-oxidizing enrichment culture.</title>
        <authorList>
            <person name="Kato S."/>
            <person name="Suzuki K."/>
        </authorList>
    </citation>
    <scope>NUCLEOTIDE SEQUENCE [LARGE SCALE GENOMIC DNA]</scope>
</reference>
<comment type="caution">
    <text evidence="4">The sequence shown here is derived from an EMBL/GenBank/DDBJ whole genome shotgun (WGS) entry which is preliminary data.</text>
</comment>
<dbReference type="InterPro" id="IPR034694">
    <property type="entry name" value="HPF_long/plastid"/>
</dbReference>